<dbReference type="SUPFAM" id="SSF52047">
    <property type="entry name" value="RNI-like"/>
    <property type="match status" value="1"/>
</dbReference>
<feature type="domain" description="F-box" evidence="2">
    <location>
        <begin position="14"/>
        <end position="61"/>
    </location>
</feature>
<name>A0AAU9PFX8_9ASTR</name>
<accession>A0AAU9PFX8</accession>
<evidence type="ECO:0000256" key="1">
    <source>
        <dbReference type="SAM" id="MobiDB-lite"/>
    </source>
</evidence>
<evidence type="ECO:0000313" key="3">
    <source>
        <dbReference type="EMBL" id="CAH1448686.1"/>
    </source>
</evidence>
<dbReference type="Pfam" id="PF12937">
    <property type="entry name" value="F-box-like"/>
    <property type="match status" value="1"/>
</dbReference>
<protein>
    <recommendedName>
        <fullName evidence="2">F-box domain-containing protein</fullName>
    </recommendedName>
</protein>
<dbReference type="Gene3D" id="1.20.1280.50">
    <property type="match status" value="1"/>
</dbReference>
<dbReference type="PANTHER" id="PTHR38926:SF2">
    <property type="entry name" value="F-BOX_LRR-REPEAT PROTEIN 21-RELATED"/>
    <property type="match status" value="1"/>
</dbReference>
<dbReference type="Proteomes" id="UP001157418">
    <property type="component" value="Unassembled WGS sequence"/>
</dbReference>
<dbReference type="CDD" id="cd22164">
    <property type="entry name" value="F-box_AtSKIP19-like"/>
    <property type="match status" value="1"/>
</dbReference>
<proteinExistence type="predicted"/>
<dbReference type="AlphaFoldDB" id="A0AAU9PFX8"/>
<organism evidence="3 4">
    <name type="scientific">Lactuca virosa</name>
    <dbReference type="NCBI Taxonomy" id="75947"/>
    <lineage>
        <taxon>Eukaryota</taxon>
        <taxon>Viridiplantae</taxon>
        <taxon>Streptophyta</taxon>
        <taxon>Embryophyta</taxon>
        <taxon>Tracheophyta</taxon>
        <taxon>Spermatophyta</taxon>
        <taxon>Magnoliopsida</taxon>
        <taxon>eudicotyledons</taxon>
        <taxon>Gunneridae</taxon>
        <taxon>Pentapetalae</taxon>
        <taxon>asterids</taxon>
        <taxon>campanulids</taxon>
        <taxon>Asterales</taxon>
        <taxon>Asteraceae</taxon>
        <taxon>Cichorioideae</taxon>
        <taxon>Cichorieae</taxon>
        <taxon>Lactucinae</taxon>
        <taxon>Lactuca</taxon>
    </lineage>
</organism>
<dbReference type="PROSITE" id="PS50181">
    <property type="entry name" value="FBOX"/>
    <property type="match status" value="1"/>
</dbReference>
<evidence type="ECO:0000313" key="4">
    <source>
        <dbReference type="Proteomes" id="UP001157418"/>
    </source>
</evidence>
<dbReference type="PANTHER" id="PTHR38926">
    <property type="entry name" value="F-BOX DOMAIN CONTAINING PROTEIN, EXPRESSED"/>
    <property type="match status" value="1"/>
</dbReference>
<sequence>MASAADPCLPTKESPKWLEIPHELMVNIFQRLRTLELLNGAMKVCTTWWRICKDPAIWKVIDVDSWDACYTNYDLEMLTKKAVDLSCGELTDLSIKGFGADDLLDYMLIRSSKLNSLSLWCCFDMTGSGLRRSVKRVPQLEKLHLTSISINIEDIKVIGRNCPQLKSFEMDMTITGSFIKYDDDALAIANNMPELRHLQVFGSKMTNYGFKAILNGCPHLESLDVRWCYNLNLDMNLLKECMERIKDFKSSTRNYYDFDDTYSSGYSDEDDSSVSQDSDISEEVDY</sequence>
<dbReference type="EMBL" id="CAKMRJ010005634">
    <property type="protein sequence ID" value="CAH1448686.1"/>
    <property type="molecule type" value="Genomic_DNA"/>
</dbReference>
<dbReference type="Gene3D" id="3.80.10.10">
    <property type="entry name" value="Ribonuclease Inhibitor"/>
    <property type="match status" value="2"/>
</dbReference>
<reference evidence="3 4" key="1">
    <citation type="submission" date="2022-01" db="EMBL/GenBank/DDBJ databases">
        <authorList>
            <person name="Xiong W."/>
            <person name="Schranz E."/>
        </authorList>
    </citation>
    <scope>NUCLEOTIDE SEQUENCE [LARGE SCALE GENOMIC DNA]</scope>
</reference>
<keyword evidence="4" id="KW-1185">Reference proteome</keyword>
<evidence type="ECO:0000259" key="2">
    <source>
        <dbReference type="PROSITE" id="PS50181"/>
    </source>
</evidence>
<feature type="region of interest" description="Disordered" evidence="1">
    <location>
        <begin position="262"/>
        <end position="286"/>
    </location>
</feature>
<dbReference type="InterPro" id="IPR001810">
    <property type="entry name" value="F-box_dom"/>
</dbReference>
<gene>
    <name evidence="3" type="ORF">LVIROSA_LOCUS34212</name>
</gene>
<dbReference type="InterPro" id="IPR032675">
    <property type="entry name" value="LRR_dom_sf"/>
</dbReference>
<comment type="caution">
    <text evidence="3">The sequence shown here is derived from an EMBL/GenBank/DDBJ whole genome shotgun (WGS) entry which is preliminary data.</text>
</comment>